<gene>
    <name evidence="1" type="ORF">AsFPU1_3266</name>
</gene>
<sequence length="153" mass="16966">MFYGTMIGSVLIFFNVVSNYGEKNLKAPSLLGGSYPIESNNLPQCFAKNQVKLTIDQSGLYLFGKLTGYSQIGDKKKEIVIPLDGMLNQDHFSLTGKFKGQQDCSELANKTLKIEAEKKDKTIFGSLSWDNSQSKLTFMATLEPKKTEAGINH</sequence>
<dbReference type="EMBL" id="BDQK01000014">
    <property type="protein sequence ID" value="GBF81845.1"/>
    <property type="molecule type" value="Genomic_DNA"/>
</dbReference>
<dbReference type="Proteomes" id="UP000287247">
    <property type="component" value="Unassembled WGS sequence"/>
</dbReference>
<organism evidence="1 2">
    <name type="scientific">Aphanothece sacrum FPU1</name>
    <dbReference type="NCBI Taxonomy" id="1920663"/>
    <lineage>
        <taxon>Bacteria</taxon>
        <taxon>Bacillati</taxon>
        <taxon>Cyanobacteriota</taxon>
        <taxon>Cyanophyceae</taxon>
        <taxon>Oscillatoriophycideae</taxon>
        <taxon>Chroococcales</taxon>
        <taxon>Aphanothecaceae</taxon>
        <taxon>Aphanothece</taxon>
    </lineage>
</organism>
<keyword evidence="2" id="KW-1185">Reference proteome</keyword>
<dbReference type="AlphaFoldDB" id="A0A401IKS8"/>
<accession>A0A401IKS8</accession>
<name>A0A401IKS8_APHSA</name>
<reference evidence="2" key="1">
    <citation type="submission" date="2017-05" db="EMBL/GenBank/DDBJ databases">
        <title>Physiological properties and genetic analysis related to exopolysaccharide production of fresh-water unicellular cyanobacterium Aphanothece sacrum, Suizenji Nori, that has been cultured as a food source in Japan.</title>
        <authorList>
            <person name="Kanesaki Y."/>
            <person name="Yoshikawa S."/>
            <person name="Ohki K."/>
        </authorList>
    </citation>
    <scope>NUCLEOTIDE SEQUENCE [LARGE SCALE GENOMIC DNA]</scope>
    <source>
        <strain evidence="2">FPU1</strain>
    </source>
</reference>
<protein>
    <submittedName>
        <fullName evidence="1">Uncharacterized protein</fullName>
    </submittedName>
</protein>
<evidence type="ECO:0000313" key="1">
    <source>
        <dbReference type="EMBL" id="GBF81845.1"/>
    </source>
</evidence>
<comment type="caution">
    <text evidence="1">The sequence shown here is derived from an EMBL/GenBank/DDBJ whole genome shotgun (WGS) entry which is preliminary data.</text>
</comment>
<proteinExistence type="predicted"/>
<evidence type="ECO:0000313" key="2">
    <source>
        <dbReference type="Proteomes" id="UP000287247"/>
    </source>
</evidence>